<evidence type="ECO:0000313" key="4">
    <source>
        <dbReference type="Proteomes" id="UP001210231"/>
    </source>
</evidence>
<dbReference type="RefSeq" id="WP_407033007.1">
    <property type="nucleotide sequence ID" value="NZ_JAQGEF010000039.1"/>
</dbReference>
<dbReference type="PANTHER" id="PTHR13947:SF37">
    <property type="entry name" value="LD18367P"/>
    <property type="match status" value="1"/>
</dbReference>
<comment type="caution">
    <text evidence="3">The sequence shown here is derived from an EMBL/GenBank/DDBJ whole genome shotgun (WGS) entry which is preliminary data.</text>
</comment>
<dbReference type="SUPFAM" id="SSF55729">
    <property type="entry name" value="Acyl-CoA N-acyltransferases (Nat)"/>
    <property type="match status" value="1"/>
</dbReference>
<dbReference type="Gene3D" id="3.40.630.30">
    <property type="match status" value="1"/>
</dbReference>
<dbReference type="CDD" id="cd04301">
    <property type="entry name" value="NAT_SF"/>
    <property type="match status" value="1"/>
</dbReference>
<dbReference type="Pfam" id="PF00583">
    <property type="entry name" value="Acetyltransf_1"/>
    <property type="match status" value="1"/>
</dbReference>
<dbReference type="PANTHER" id="PTHR13947">
    <property type="entry name" value="GNAT FAMILY N-ACETYLTRANSFERASE"/>
    <property type="match status" value="1"/>
</dbReference>
<evidence type="ECO:0000313" key="3">
    <source>
        <dbReference type="EMBL" id="MDA3616677.1"/>
    </source>
</evidence>
<protein>
    <submittedName>
        <fullName evidence="3">GNAT family N-acetyltransferase</fullName>
    </submittedName>
</protein>
<evidence type="ECO:0000256" key="1">
    <source>
        <dbReference type="ARBA" id="ARBA00022679"/>
    </source>
</evidence>
<dbReference type="InterPro" id="IPR050769">
    <property type="entry name" value="NAT_camello-type"/>
</dbReference>
<name>A0ABT4UQP5_9BACT</name>
<proteinExistence type="predicted"/>
<gene>
    <name evidence="3" type="ORF">O3P16_17835</name>
</gene>
<dbReference type="Proteomes" id="UP001210231">
    <property type="component" value="Unassembled WGS sequence"/>
</dbReference>
<dbReference type="InterPro" id="IPR016181">
    <property type="entry name" value="Acyl_CoA_acyltransferase"/>
</dbReference>
<keyword evidence="1" id="KW-0808">Transferase</keyword>
<organism evidence="3 4">
    <name type="scientific">Polluticaenibacter yanchengensis</name>
    <dbReference type="NCBI Taxonomy" id="3014562"/>
    <lineage>
        <taxon>Bacteria</taxon>
        <taxon>Pseudomonadati</taxon>
        <taxon>Bacteroidota</taxon>
        <taxon>Chitinophagia</taxon>
        <taxon>Chitinophagales</taxon>
        <taxon>Chitinophagaceae</taxon>
        <taxon>Polluticaenibacter</taxon>
    </lineage>
</organism>
<dbReference type="InterPro" id="IPR000182">
    <property type="entry name" value="GNAT_dom"/>
</dbReference>
<reference evidence="3 4" key="1">
    <citation type="submission" date="2022-12" db="EMBL/GenBank/DDBJ databases">
        <title>Chitinophagaceae gen. sp. nov., a new member of the family Chitinophagaceae, isolated from soil in a chemical factory.</title>
        <authorList>
            <person name="Ke Z."/>
        </authorList>
    </citation>
    <scope>NUCLEOTIDE SEQUENCE [LARGE SCALE GENOMIC DNA]</scope>
    <source>
        <strain evidence="3 4">LY-5</strain>
    </source>
</reference>
<accession>A0ABT4UQP5</accession>
<keyword evidence="4" id="KW-1185">Reference proteome</keyword>
<feature type="domain" description="N-acetyltransferase" evidence="2">
    <location>
        <begin position="4"/>
        <end position="156"/>
    </location>
</feature>
<dbReference type="PROSITE" id="PS51186">
    <property type="entry name" value="GNAT"/>
    <property type="match status" value="1"/>
</dbReference>
<sequence>MSNIKIEKFRKEYAAAFKALNEEWISTYFVMEPSDYAALDNPETYIINKGGEIFVAVAEESVLGVCALIKVNKPGIDYELAKMAVSPAAQGKGVGHLLGKAAIDWAKEQGAKTIFLDSNTKLQPAINLYKKLGFVEVTGFDSPYNRVDIQMMLTIN</sequence>
<evidence type="ECO:0000259" key="2">
    <source>
        <dbReference type="PROSITE" id="PS51186"/>
    </source>
</evidence>
<dbReference type="EMBL" id="JAQGEF010000039">
    <property type="protein sequence ID" value="MDA3616677.1"/>
    <property type="molecule type" value="Genomic_DNA"/>
</dbReference>